<gene>
    <name evidence="2" type="ORF">N7376_24225</name>
</gene>
<evidence type="ECO:0000256" key="1">
    <source>
        <dbReference type="SAM" id="Phobius"/>
    </source>
</evidence>
<dbReference type="Proteomes" id="UP001158087">
    <property type="component" value="Unassembled WGS sequence"/>
</dbReference>
<dbReference type="EMBL" id="JAODYY010000025">
    <property type="protein sequence ID" value="MDH0127079.1"/>
    <property type="molecule type" value="Genomic_DNA"/>
</dbReference>
<evidence type="ECO:0000313" key="3">
    <source>
        <dbReference type="Proteomes" id="UP001158087"/>
    </source>
</evidence>
<organism evidence="2 3">
    <name type="scientific">Brucella intermedia GD04153</name>
    <dbReference type="NCBI Taxonomy" id="2975438"/>
    <lineage>
        <taxon>Bacteria</taxon>
        <taxon>Pseudomonadati</taxon>
        <taxon>Pseudomonadota</taxon>
        <taxon>Alphaproteobacteria</taxon>
        <taxon>Hyphomicrobiales</taxon>
        <taxon>Brucellaceae</taxon>
        <taxon>Brucella/Ochrobactrum group</taxon>
        <taxon>Brucella</taxon>
    </lineage>
</organism>
<proteinExistence type="predicted"/>
<dbReference type="AlphaFoldDB" id="A0AA42H302"/>
<keyword evidence="1" id="KW-0472">Membrane</keyword>
<keyword evidence="1" id="KW-0812">Transmembrane</keyword>
<reference evidence="2" key="1">
    <citation type="submission" date="2022-09" db="EMBL/GenBank/DDBJ databases">
        <title>Intensive care unit water sources are persistently colonized with multi-drug resistant bacteria and are the site of extensive horizontal gene transfer of antibiotic resistance genes.</title>
        <authorList>
            <person name="Diorio-Toth L."/>
        </authorList>
    </citation>
    <scope>NUCLEOTIDE SEQUENCE</scope>
    <source>
        <strain evidence="2">GD04153</strain>
    </source>
</reference>
<sequence length="81" mass="8519">MGIFAQIIGTLGMFAGVVAGALGFTLTGSSGFLLLPYGVGLFISGMLIVCLGLLVEHVHGMRKAQERTLELLEGRIRKEAA</sequence>
<protein>
    <submittedName>
        <fullName evidence="2">Uncharacterized protein</fullName>
    </submittedName>
</protein>
<comment type="caution">
    <text evidence="2">The sequence shown here is derived from an EMBL/GenBank/DDBJ whole genome shotgun (WGS) entry which is preliminary data.</text>
</comment>
<accession>A0AA42H302</accession>
<name>A0AA42H302_9HYPH</name>
<keyword evidence="1" id="KW-1133">Transmembrane helix</keyword>
<feature type="transmembrane region" description="Helical" evidence="1">
    <location>
        <begin position="32"/>
        <end position="55"/>
    </location>
</feature>
<evidence type="ECO:0000313" key="2">
    <source>
        <dbReference type="EMBL" id="MDH0127079.1"/>
    </source>
</evidence>
<feature type="transmembrane region" description="Helical" evidence="1">
    <location>
        <begin position="7"/>
        <end position="26"/>
    </location>
</feature>